<dbReference type="GO" id="GO:0042407">
    <property type="term" value="P:cristae formation"/>
    <property type="evidence" value="ECO:0007669"/>
    <property type="project" value="InterPro"/>
</dbReference>
<comment type="function">
    <text evidence="1 11">Component of the MICOS complex, a large protein complex of the mitochondrial inner membrane that plays crucial roles in the maintenance of crista junctions, inner membrane architecture, and formation of contact sites to the outer membrane.</text>
</comment>
<dbReference type="Pfam" id="PF17050">
    <property type="entry name" value="AIM5"/>
    <property type="match status" value="1"/>
</dbReference>
<sequence length="293" mass="32650">MGFLAGFAGGITLTLSLTYLALHTHSSNRQAQSALLRSQASTLTSLLPPPSDPSLFPLPQNQQRRNATLLLPDGTYRPRASLEAYRREELAHRESEPGFLESAKRKWNAELLSAVRVAQQTDWDAALWRAEQRVAGALGAKDWDRGADVPVPPVEREGYYHHEDSPAVPTHRVHDALQRTSIVAHAMSAEAQSIAHEAQEVLSVGMEEARGAVSRGVGKAHDLAERARARVHLAEDKAEARVDAKILHLSDIERALEERFDDARREERMKRSVEEVLEERYQPMGGRGEERLV</sequence>
<evidence type="ECO:0000256" key="6">
    <source>
        <dbReference type="ARBA" id="ARBA00022989"/>
    </source>
</evidence>
<evidence type="ECO:0000256" key="10">
    <source>
        <dbReference type="ARBA" id="ARBA00032985"/>
    </source>
</evidence>
<dbReference type="AlphaFoldDB" id="A0AAN6MBP5"/>
<comment type="caution">
    <text evidence="12">The sequence shown here is derived from an EMBL/GenBank/DDBJ whole genome shotgun (WGS) entry which is preliminary data.</text>
</comment>
<keyword evidence="8" id="KW-0472">Membrane</keyword>
<keyword evidence="11" id="KW-0999">Mitochondrion inner membrane</keyword>
<evidence type="ECO:0000256" key="8">
    <source>
        <dbReference type="ARBA" id="ARBA00023136"/>
    </source>
</evidence>
<dbReference type="GO" id="GO:0061617">
    <property type="term" value="C:MICOS complex"/>
    <property type="evidence" value="ECO:0007669"/>
    <property type="project" value="UniProtKB-UniRule"/>
</dbReference>
<protein>
    <recommendedName>
        <fullName evidence="4 11">MICOS complex subunit MIC12</fullName>
    </recommendedName>
    <alternativeName>
        <fullName evidence="10 11">Altered inheritance of mitochondria protein 5, mitochondrial</fullName>
    </alternativeName>
    <alternativeName>
        <fullName evidence="9 11">Found in mitochondrial proteome protein 51</fullName>
    </alternativeName>
</protein>
<gene>
    <name evidence="12" type="ORF">C8A05DRAFT_47674</name>
</gene>
<keyword evidence="6" id="KW-1133">Transmembrane helix</keyword>
<evidence type="ECO:0000256" key="11">
    <source>
        <dbReference type="RuleBase" id="RU363010"/>
    </source>
</evidence>
<evidence type="ECO:0000256" key="7">
    <source>
        <dbReference type="ARBA" id="ARBA00023128"/>
    </source>
</evidence>
<comment type="subunit">
    <text evidence="11">Component of the mitochondrial contact site and cristae organizing system (MICOS) complex.</text>
</comment>
<reference evidence="12" key="2">
    <citation type="submission" date="2023-05" db="EMBL/GenBank/DDBJ databases">
        <authorList>
            <consortium name="Lawrence Berkeley National Laboratory"/>
            <person name="Steindorff A."/>
            <person name="Hensen N."/>
            <person name="Bonometti L."/>
            <person name="Westerberg I."/>
            <person name="Brannstrom I.O."/>
            <person name="Guillou S."/>
            <person name="Cros-Aarteil S."/>
            <person name="Calhoun S."/>
            <person name="Haridas S."/>
            <person name="Kuo A."/>
            <person name="Mondo S."/>
            <person name="Pangilinan J."/>
            <person name="Riley R."/>
            <person name="Labutti K."/>
            <person name="Andreopoulos B."/>
            <person name="Lipzen A."/>
            <person name="Chen C."/>
            <person name="Yanf M."/>
            <person name="Daum C."/>
            <person name="Ng V."/>
            <person name="Clum A."/>
            <person name="Ohm R."/>
            <person name="Martin F."/>
            <person name="Silar P."/>
            <person name="Natvig D."/>
            <person name="Lalanne C."/>
            <person name="Gautier V."/>
            <person name="Ament-Velasquez S.L."/>
            <person name="Kruys A."/>
            <person name="Hutchinson M.I."/>
            <person name="Powell A.J."/>
            <person name="Barry K."/>
            <person name="Miller A.N."/>
            <person name="Grigoriev I.V."/>
            <person name="Debuchy R."/>
            <person name="Gladieux P."/>
            <person name="Thoren M.H."/>
            <person name="Johannesson H."/>
        </authorList>
    </citation>
    <scope>NUCLEOTIDE SEQUENCE</scope>
    <source>
        <strain evidence="12">CBS 103.79</strain>
    </source>
</reference>
<reference evidence="12" key="1">
    <citation type="journal article" date="2023" name="Mol. Phylogenet. Evol.">
        <title>Genome-scale phylogeny and comparative genomics of the fungal order Sordariales.</title>
        <authorList>
            <person name="Hensen N."/>
            <person name="Bonometti L."/>
            <person name="Westerberg I."/>
            <person name="Brannstrom I.O."/>
            <person name="Guillou S."/>
            <person name="Cros-Aarteil S."/>
            <person name="Calhoun S."/>
            <person name="Haridas S."/>
            <person name="Kuo A."/>
            <person name="Mondo S."/>
            <person name="Pangilinan J."/>
            <person name="Riley R."/>
            <person name="LaButti K."/>
            <person name="Andreopoulos B."/>
            <person name="Lipzen A."/>
            <person name="Chen C."/>
            <person name="Yan M."/>
            <person name="Daum C."/>
            <person name="Ng V."/>
            <person name="Clum A."/>
            <person name="Steindorff A."/>
            <person name="Ohm R.A."/>
            <person name="Martin F."/>
            <person name="Silar P."/>
            <person name="Natvig D.O."/>
            <person name="Lalanne C."/>
            <person name="Gautier V."/>
            <person name="Ament-Velasquez S.L."/>
            <person name="Kruys A."/>
            <person name="Hutchinson M.I."/>
            <person name="Powell A.J."/>
            <person name="Barry K."/>
            <person name="Miller A.N."/>
            <person name="Grigoriev I.V."/>
            <person name="Debuchy R."/>
            <person name="Gladieux P."/>
            <person name="Hiltunen Thoren M."/>
            <person name="Johannesson H."/>
        </authorList>
    </citation>
    <scope>NUCLEOTIDE SEQUENCE</scope>
    <source>
        <strain evidence="12">CBS 103.79</strain>
    </source>
</reference>
<comment type="subcellular location">
    <subcellularLocation>
        <location evidence="2">Membrane</location>
    </subcellularLocation>
    <subcellularLocation>
        <location evidence="11">Mitochondrion inner membrane</location>
        <topology evidence="11">Single-pass membrane protein</topology>
    </subcellularLocation>
</comment>
<keyword evidence="5" id="KW-0812">Transmembrane</keyword>
<evidence type="ECO:0000256" key="2">
    <source>
        <dbReference type="ARBA" id="ARBA00004370"/>
    </source>
</evidence>
<evidence type="ECO:0000256" key="5">
    <source>
        <dbReference type="ARBA" id="ARBA00022692"/>
    </source>
</evidence>
<dbReference type="Proteomes" id="UP001303889">
    <property type="component" value="Unassembled WGS sequence"/>
</dbReference>
<name>A0AAN6MBP5_9PEZI</name>
<proteinExistence type="inferred from homology"/>
<evidence type="ECO:0000313" key="12">
    <source>
        <dbReference type="EMBL" id="KAK3897835.1"/>
    </source>
</evidence>
<evidence type="ECO:0000256" key="4">
    <source>
        <dbReference type="ARBA" id="ARBA00018170"/>
    </source>
</evidence>
<comment type="similarity">
    <text evidence="3 11">Belongs to the MICOS complex subunit Mic12 family.</text>
</comment>
<accession>A0AAN6MBP5</accession>
<organism evidence="12 13">
    <name type="scientific">Staphylotrichum tortipilum</name>
    <dbReference type="NCBI Taxonomy" id="2831512"/>
    <lineage>
        <taxon>Eukaryota</taxon>
        <taxon>Fungi</taxon>
        <taxon>Dikarya</taxon>
        <taxon>Ascomycota</taxon>
        <taxon>Pezizomycotina</taxon>
        <taxon>Sordariomycetes</taxon>
        <taxon>Sordariomycetidae</taxon>
        <taxon>Sordariales</taxon>
        <taxon>Chaetomiaceae</taxon>
        <taxon>Staphylotrichum</taxon>
    </lineage>
</organism>
<dbReference type="GO" id="GO:0044284">
    <property type="term" value="C:mitochondrial crista junction"/>
    <property type="evidence" value="ECO:0007669"/>
    <property type="project" value="InterPro"/>
</dbReference>
<evidence type="ECO:0000313" key="13">
    <source>
        <dbReference type="Proteomes" id="UP001303889"/>
    </source>
</evidence>
<keyword evidence="13" id="KW-1185">Reference proteome</keyword>
<keyword evidence="7 11" id="KW-0496">Mitochondrion</keyword>
<dbReference type="InterPro" id="IPR031463">
    <property type="entry name" value="Mic12"/>
</dbReference>
<evidence type="ECO:0000256" key="1">
    <source>
        <dbReference type="ARBA" id="ARBA00002689"/>
    </source>
</evidence>
<evidence type="ECO:0000256" key="9">
    <source>
        <dbReference type="ARBA" id="ARBA00032159"/>
    </source>
</evidence>
<dbReference type="EMBL" id="MU856058">
    <property type="protein sequence ID" value="KAK3897835.1"/>
    <property type="molecule type" value="Genomic_DNA"/>
</dbReference>
<evidence type="ECO:0000256" key="3">
    <source>
        <dbReference type="ARBA" id="ARBA00009188"/>
    </source>
</evidence>